<name>C5MI10_CANTT</name>
<evidence type="ECO:0000256" key="9">
    <source>
        <dbReference type="ARBA" id="ARBA00023316"/>
    </source>
</evidence>
<evidence type="ECO:0000256" key="10">
    <source>
        <dbReference type="SAM" id="Phobius"/>
    </source>
</evidence>
<keyword evidence="7 10" id="KW-1133">Transmembrane helix</keyword>
<dbReference type="GO" id="GO:0016020">
    <property type="term" value="C:membrane"/>
    <property type="evidence" value="ECO:0007669"/>
    <property type="project" value="UniProtKB-SubCell"/>
</dbReference>
<reference evidence="11 12" key="1">
    <citation type="journal article" date="2009" name="Nature">
        <title>Evolution of pathogenicity and sexual reproduction in eight Candida genomes.</title>
        <authorList>
            <person name="Butler G."/>
            <person name="Rasmussen M.D."/>
            <person name="Lin M.F."/>
            <person name="Santos M.A."/>
            <person name="Sakthikumar S."/>
            <person name="Munro C.A."/>
            <person name="Rheinbay E."/>
            <person name="Grabherr M."/>
            <person name="Forche A."/>
            <person name="Reedy J.L."/>
            <person name="Agrafioti I."/>
            <person name="Arnaud M.B."/>
            <person name="Bates S."/>
            <person name="Brown A.J."/>
            <person name="Brunke S."/>
            <person name="Costanzo M.C."/>
            <person name="Fitzpatrick D.A."/>
            <person name="de Groot P.W."/>
            <person name="Harris D."/>
            <person name="Hoyer L.L."/>
            <person name="Hube B."/>
            <person name="Klis F.M."/>
            <person name="Kodira C."/>
            <person name="Lennard N."/>
            <person name="Logue M.E."/>
            <person name="Martin R."/>
            <person name="Neiman A.M."/>
            <person name="Nikolaou E."/>
            <person name="Quail M.A."/>
            <person name="Quinn J."/>
            <person name="Santos M.C."/>
            <person name="Schmitzberger F.F."/>
            <person name="Sherlock G."/>
            <person name="Shah P."/>
            <person name="Silverstein K.A."/>
            <person name="Skrzypek M.S."/>
            <person name="Soll D."/>
            <person name="Staggs R."/>
            <person name="Stansfield I."/>
            <person name="Stumpf M.P."/>
            <person name="Sudbery P.E."/>
            <person name="Srikantha T."/>
            <person name="Zeng Q."/>
            <person name="Berman J."/>
            <person name="Berriman M."/>
            <person name="Heitman J."/>
            <person name="Gow N.A."/>
            <person name="Lorenz M.C."/>
            <person name="Birren B.W."/>
            <person name="Kellis M."/>
            <person name="Cuomo C.A."/>
        </authorList>
    </citation>
    <scope>NUCLEOTIDE SEQUENCE [LARGE SCALE GENOMIC DNA]</scope>
    <source>
        <strain evidence="12">ATCC MYA-3404 / T1</strain>
    </source>
</reference>
<keyword evidence="4" id="KW-0808">Transferase</keyword>
<keyword evidence="12" id="KW-1185">Reference proteome</keyword>
<organism evidence="11 12">
    <name type="scientific">Candida tropicalis (strain ATCC MYA-3404 / T1)</name>
    <name type="common">Yeast</name>
    <dbReference type="NCBI Taxonomy" id="294747"/>
    <lineage>
        <taxon>Eukaryota</taxon>
        <taxon>Fungi</taxon>
        <taxon>Dikarya</taxon>
        <taxon>Ascomycota</taxon>
        <taxon>Saccharomycotina</taxon>
        <taxon>Pichiomycetes</taxon>
        <taxon>Debaryomycetaceae</taxon>
        <taxon>Candida/Lodderomyces clade</taxon>
        <taxon>Candida</taxon>
    </lineage>
</organism>
<evidence type="ECO:0000256" key="2">
    <source>
        <dbReference type="ARBA" id="ARBA00009486"/>
    </source>
</evidence>
<proteinExistence type="inferred from homology"/>
<dbReference type="GeneID" id="8300918"/>
<evidence type="ECO:0000256" key="4">
    <source>
        <dbReference type="ARBA" id="ARBA00022679"/>
    </source>
</evidence>
<gene>
    <name evidence="11" type="ORF">CTRG_05703</name>
</gene>
<dbReference type="Pfam" id="PF12141">
    <property type="entry name" value="BMT"/>
    <property type="match status" value="1"/>
</dbReference>
<keyword evidence="8 10" id="KW-0472">Membrane</keyword>
<dbReference type="STRING" id="294747.C5MI10"/>
<sequence>MNQHVLMINYKYKAKFPFYLILIFLITLFTLITITINLNYEQLQEFNFITSKQQIDPYRKTIIFPNSFHLPDSKLKDYYIDTLQQTLDSNDVLIKNKVLFKPSIGGIPYSSQEIQLFNATNNNNNQECSESSSKIKVDISPAYNKNTNITRIIENFINENNSYYNELKPFFPEIENQLNQGIIENYWFQLIGSSIWLKEYGINLMISRIVYSSKQNHGFPQFSLSYLQIYDNEWNELNNIELIVPTDNDGDDENKKFKIMKYPSISPIPIYHNIRDYSIGKPIGIEDPRIQLIKNEKGFEEPIIIFNSQHYKINKEKSKPGQELKYDKNRSIFIGWLWKNQKGKFNVEEISNSKYDNFEYIKIKHMELPNDEQSGVEKNWSLMINNQDRLTFGYDKYIYFVYQFLNLKILKCSLQDDDTTCEWEYKANESKEVGLFHGGTELININQIIEEDNNPNKQLMKLQQNIPKGREIWIGFARAVLLHCGCGSTMYRPNLVIIMKDKSNYKLAYVSSFSDLGIEILPWYKNGKLCDVKNLIIPNGISSWTIDSNPKGNIIDTMSFTITRRDATVDLVFMKGLLTAVLFDSNMRLFEEDHENQIGFKSNHNINCALAESMNFCKKYGKLHKD</sequence>
<dbReference type="AlphaFoldDB" id="C5MI10"/>
<dbReference type="KEGG" id="ctp:CTRG_05703"/>
<dbReference type="GO" id="GO:0000030">
    <property type="term" value="F:mannosyltransferase activity"/>
    <property type="evidence" value="ECO:0007669"/>
    <property type="project" value="InterPro"/>
</dbReference>
<dbReference type="EMBL" id="GG692403">
    <property type="protein sequence ID" value="EER30707.1"/>
    <property type="molecule type" value="Genomic_DNA"/>
</dbReference>
<dbReference type="Proteomes" id="UP000002037">
    <property type="component" value="Unassembled WGS sequence"/>
</dbReference>
<dbReference type="HOGENOM" id="CLU_013841_1_1_1"/>
<evidence type="ECO:0000313" key="12">
    <source>
        <dbReference type="Proteomes" id="UP000002037"/>
    </source>
</evidence>
<comment type="similarity">
    <text evidence="2">Belongs to the BMT family.</text>
</comment>
<evidence type="ECO:0000256" key="1">
    <source>
        <dbReference type="ARBA" id="ARBA00004606"/>
    </source>
</evidence>
<dbReference type="eggNOG" id="ENOG502QTZG">
    <property type="taxonomic scope" value="Eukaryota"/>
</dbReference>
<dbReference type="InterPro" id="IPR021988">
    <property type="entry name" value="BMT1"/>
</dbReference>
<accession>C5MI10</accession>
<evidence type="ECO:0000256" key="6">
    <source>
        <dbReference type="ARBA" id="ARBA00022968"/>
    </source>
</evidence>
<protein>
    <recommendedName>
        <fullName evidence="13">Beta-mannosyltransferase 1</fullName>
    </recommendedName>
</protein>
<keyword evidence="5 10" id="KW-0812">Transmembrane</keyword>
<keyword evidence="6" id="KW-0735">Signal-anchor</keyword>
<evidence type="ECO:0000313" key="11">
    <source>
        <dbReference type="EMBL" id="EER30707.1"/>
    </source>
</evidence>
<dbReference type="OrthoDB" id="3631276at2759"/>
<evidence type="ECO:0008006" key="13">
    <source>
        <dbReference type="Google" id="ProtNLM"/>
    </source>
</evidence>
<dbReference type="GO" id="GO:0071555">
    <property type="term" value="P:cell wall organization"/>
    <property type="evidence" value="ECO:0007669"/>
    <property type="project" value="UniProtKB-KW"/>
</dbReference>
<comment type="subcellular location">
    <subcellularLocation>
        <location evidence="1">Membrane</location>
        <topology evidence="1">Single-pass type II membrane protein</topology>
    </subcellularLocation>
</comment>
<dbReference type="RefSeq" id="XP_002551405.1">
    <property type="nucleotide sequence ID" value="XM_002551359.1"/>
</dbReference>
<evidence type="ECO:0000256" key="7">
    <source>
        <dbReference type="ARBA" id="ARBA00022989"/>
    </source>
</evidence>
<evidence type="ECO:0000256" key="5">
    <source>
        <dbReference type="ARBA" id="ARBA00022692"/>
    </source>
</evidence>
<feature type="transmembrane region" description="Helical" evidence="10">
    <location>
        <begin position="16"/>
        <end position="38"/>
    </location>
</feature>
<evidence type="ECO:0000256" key="8">
    <source>
        <dbReference type="ARBA" id="ARBA00023136"/>
    </source>
</evidence>
<dbReference type="VEuPathDB" id="FungiDB:CTRG_05703"/>
<keyword evidence="9" id="KW-0961">Cell wall biogenesis/degradation</keyword>
<keyword evidence="3" id="KW-0328">Glycosyltransferase</keyword>
<evidence type="ECO:0000256" key="3">
    <source>
        <dbReference type="ARBA" id="ARBA00022676"/>
    </source>
</evidence>